<name>A0ABS7RZ69_9ENTR</name>
<sequence length="133" mass="15819">MESTPGDDTTFEAEFYRRVESIKQRAKEAGTNITQLCRIAGVSRTTPERWEKRVPKSIGILDLMYQALKDIEVAKQAEDEAFQNLPIRERQRIKAQEEEKQREEERLRRERRNESRRLNRHRGKDAISMEDED</sequence>
<accession>A0ABS7RZ69</accession>
<evidence type="ECO:0000256" key="1">
    <source>
        <dbReference type="SAM" id="MobiDB-lite"/>
    </source>
</evidence>
<evidence type="ECO:0000313" key="3">
    <source>
        <dbReference type="Proteomes" id="UP000706580"/>
    </source>
</evidence>
<organism evidence="2 3">
    <name type="scientific">Leclercia barmai</name>
    <dbReference type="NCBI Taxonomy" id="2785629"/>
    <lineage>
        <taxon>Bacteria</taxon>
        <taxon>Pseudomonadati</taxon>
        <taxon>Pseudomonadota</taxon>
        <taxon>Gammaproteobacteria</taxon>
        <taxon>Enterobacterales</taxon>
        <taxon>Enterobacteriaceae</taxon>
        <taxon>Leclercia</taxon>
    </lineage>
</organism>
<evidence type="ECO:0000313" key="2">
    <source>
        <dbReference type="EMBL" id="MBZ0059606.1"/>
    </source>
</evidence>
<protein>
    <submittedName>
        <fullName evidence="2">Uncharacterized protein</fullName>
    </submittedName>
</protein>
<feature type="region of interest" description="Disordered" evidence="1">
    <location>
        <begin position="89"/>
        <end position="133"/>
    </location>
</feature>
<dbReference type="EMBL" id="JADMNK010000010">
    <property type="protein sequence ID" value="MBZ0059606.1"/>
    <property type="molecule type" value="Genomic_DNA"/>
</dbReference>
<keyword evidence="3" id="KW-1185">Reference proteome</keyword>
<feature type="compositionally biased region" description="Basic and acidic residues" evidence="1">
    <location>
        <begin position="89"/>
        <end position="117"/>
    </location>
</feature>
<comment type="caution">
    <text evidence="2">The sequence shown here is derived from an EMBL/GenBank/DDBJ whole genome shotgun (WGS) entry which is preliminary data.</text>
</comment>
<gene>
    <name evidence="2" type="ORF">ITX56_17715</name>
</gene>
<reference evidence="2 3" key="1">
    <citation type="submission" date="2020-11" db="EMBL/GenBank/DDBJ databases">
        <title>Draft Genome of Enterobacter sp. strain EMC7.</title>
        <authorList>
            <person name="Barman P."/>
            <person name="Sinha S."/>
            <person name="Sen S."/>
            <person name="Chakraborty R."/>
        </authorList>
    </citation>
    <scope>NUCLEOTIDE SEQUENCE [LARGE SCALE GENOMIC DNA]</scope>
    <source>
        <strain evidence="2 3">EMC7</strain>
    </source>
</reference>
<dbReference type="RefSeq" id="WP_223075279.1">
    <property type="nucleotide sequence ID" value="NZ_JADMNK010000010.1"/>
</dbReference>
<proteinExistence type="predicted"/>
<dbReference type="Proteomes" id="UP000706580">
    <property type="component" value="Unassembled WGS sequence"/>
</dbReference>